<proteinExistence type="predicted"/>
<evidence type="ECO:0000313" key="5">
    <source>
        <dbReference type="EMBL" id="CEO87946.1"/>
    </source>
</evidence>
<feature type="domain" description="Oligopeptide/dipeptide ABC transporter C-terminal" evidence="4">
    <location>
        <begin position="17"/>
        <end position="83"/>
    </location>
</feature>
<dbReference type="PANTHER" id="PTHR43067:SF3">
    <property type="entry name" value="MALTOSE ABC TRANSPORTER, ATP-BINDING PROTEIN"/>
    <property type="match status" value="1"/>
</dbReference>
<dbReference type="GO" id="GO:0016787">
    <property type="term" value="F:hydrolase activity"/>
    <property type="evidence" value="ECO:0007669"/>
    <property type="project" value="UniProtKB-KW"/>
</dbReference>
<dbReference type="GO" id="GO:0005524">
    <property type="term" value="F:ATP binding"/>
    <property type="evidence" value="ECO:0007669"/>
    <property type="project" value="UniProtKB-KW"/>
</dbReference>
<keyword evidence="6" id="KW-1185">Reference proteome</keyword>
<evidence type="ECO:0000256" key="3">
    <source>
        <dbReference type="ARBA" id="ARBA00022840"/>
    </source>
</evidence>
<evidence type="ECO:0000259" key="4">
    <source>
        <dbReference type="Pfam" id="PF08352"/>
    </source>
</evidence>
<keyword evidence="1" id="KW-0813">Transport</keyword>
<dbReference type="AlphaFoldDB" id="A0A0B7MJ00"/>
<dbReference type="EMBL" id="CDRZ01000041">
    <property type="protein sequence ID" value="CEO87946.1"/>
    <property type="molecule type" value="Genomic_DNA"/>
</dbReference>
<evidence type="ECO:0000313" key="6">
    <source>
        <dbReference type="Proteomes" id="UP000046155"/>
    </source>
</evidence>
<dbReference type="InterPro" id="IPR027417">
    <property type="entry name" value="P-loop_NTPase"/>
</dbReference>
<dbReference type="NCBIfam" id="TIGR01727">
    <property type="entry name" value="oligo_HPY"/>
    <property type="match status" value="1"/>
</dbReference>
<protein>
    <submittedName>
        <fullName evidence="5">Putative oligopeptide transport ATP-binding protein YkfD</fullName>
        <ecNumber evidence="5">3.6.3.-</ecNumber>
    </submittedName>
</protein>
<reference evidence="6" key="1">
    <citation type="submission" date="2015-01" db="EMBL/GenBank/DDBJ databases">
        <authorList>
            <person name="Manzoor Shahid"/>
            <person name="Zubair Saima"/>
        </authorList>
    </citation>
    <scope>NUCLEOTIDE SEQUENCE [LARGE SCALE GENOMIC DNA]</scope>
    <source>
        <strain evidence="6">Sp3</strain>
    </source>
</reference>
<keyword evidence="3 5" id="KW-0067">ATP-binding</keyword>
<dbReference type="GO" id="GO:0015833">
    <property type="term" value="P:peptide transport"/>
    <property type="evidence" value="ECO:0007669"/>
    <property type="project" value="InterPro"/>
</dbReference>
<organism evidence="5 6">
    <name type="scientific">Syntrophaceticus schinkii</name>
    <dbReference type="NCBI Taxonomy" id="499207"/>
    <lineage>
        <taxon>Bacteria</taxon>
        <taxon>Bacillati</taxon>
        <taxon>Bacillota</taxon>
        <taxon>Clostridia</taxon>
        <taxon>Thermoanaerobacterales</taxon>
        <taxon>Thermoanaerobacterales Family III. Incertae Sedis</taxon>
        <taxon>Syntrophaceticus</taxon>
    </lineage>
</organism>
<evidence type="ECO:0000256" key="2">
    <source>
        <dbReference type="ARBA" id="ARBA00022741"/>
    </source>
</evidence>
<dbReference type="PANTHER" id="PTHR43067">
    <property type="entry name" value="OLIGOPEPTIDE/DIPEPTIDE ABC TRANSPORTER, ATPASE SUBUNIT"/>
    <property type="match status" value="1"/>
</dbReference>
<dbReference type="InterPro" id="IPR013563">
    <property type="entry name" value="Oligopep_ABC_C"/>
</dbReference>
<dbReference type="SUPFAM" id="SSF52540">
    <property type="entry name" value="P-loop containing nucleoside triphosphate hydrolases"/>
    <property type="match status" value="1"/>
</dbReference>
<keyword evidence="5" id="KW-0378">Hydrolase</keyword>
<accession>A0A0B7MJ00</accession>
<keyword evidence="2" id="KW-0547">Nucleotide-binding</keyword>
<dbReference type="Pfam" id="PF08352">
    <property type="entry name" value="oligo_HPY"/>
    <property type="match status" value="1"/>
</dbReference>
<sequence>MSYMADRIAVMYLGKIVEVLDAGGFTSRSCHPYSWALLAAVPVPEVRKGDFEREILYGEPPNAVNPPDGCRFHPRCPRVKAICREKEPELREVEDGHLVACHLAGQFER</sequence>
<dbReference type="Gene3D" id="3.40.50.300">
    <property type="entry name" value="P-loop containing nucleotide triphosphate hydrolases"/>
    <property type="match status" value="1"/>
</dbReference>
<name>A0A0B7MJ00_9FIRM</name>
<evidence type="ECO:0000256" key="1">
    <source>
        <dbReference type="ARBA" id="ARBA00022448"/>
    </source>
</evidence>
<gene>
    <name evidence="5" type="ORF">SSCH_1350028</name>
</gene>
<dbReference type="Proteomes" id="UP000046155">
    <property type="component" value="Unassembled WGS sequence"/>
</dbReference>
<dbReference type="EC" id="3.6.3.-" evidence="5"/>